<accession>A0A364LBZ0</accession>
<dbReference type="STRING" id="1196081.A0A364LBZ0"/>
<dbReference type="SUPFAM" id="SSF75005">
    <property type="entry name" value="Arabinanase/levansucrase/invertase"/>
    <property type="match status" value="1"/>
</dbReference>
<dbReference type="Gene3D" id="2.115.10.20">
    <property type="entry name" value="Glycosyl hydrolase domain, family 43"/>
    <property type="match status" value="1"/>
</dbReference>
<evidence type="ECO:0000313" key="3">
    <source>
        <dbReference type="EMBL" id="RAO73318.1"/>
    </source>
</evidence>
<dbReference type="CDD" id="cd08983">
    <property type="entry name" value="GH43_Bt3655-like"/>
    <property type="match status" value="1"/>
</dbReference>
<dbReference type="InterPro" id="IPR046780">
    <property type="entry name" value="aBig_2"/>
</dbReference>
<keyword evidence="4" id="KW-1185">Reference proteome</keyword>
<dbReference type="Pfam" id="PF20578">
    <property type="entry name" value="aBig_2"/>
    <property type="match status" value="1"/>
</dbReference>
<dbReference type="RefSeq" id="XP_040737832.1">
    <property type="nucleotide sequence ID" value="XM_040882235.1"/>
</dbReference>
<evidence type="ECO:0000256" key="1">
    <source>
        <dbReference type="ARBA" id="ARBA00022729"/>
    </source>
</evidence>
<protein>
    <recommendedName>
        <fullName evidence="2">Atrophied bacterial Ig domain-containing protein</fullName>
    </recommendedName>
</protein>
<feature type="domain" description="Atrophied bacterial Ig" evidence="2">
    <location>
        <begin position="27"/>
        <end position="111"/>
    </location>
</feature>
<dbReference type="PANTHER" id="PTHR43301">
    <property type="entry name" value="ARABINAN ENDO-1,5-ALPHA-L-ARABINOSIDASE"/>
    <property type="match status" value="1"/>
</dbReference>
<reference evidence="3 4" key="1">
    <citation type="journal article" date="2017" name="Biotechnol. Biofuels">
        <title>Differential beta-glucosidase expression as a function of carbon source availability in Talaromyces amestolkiae: a genomic and proteomic approach.</title>
        <authorList>
            <person name="de Eugenio L.I."/>
            <person name="Mendez-Liter J.A."/>
            <person name="Nieto-Dominguez M."/>
            <person name="Alonso L."/>
            <person name="Gil-Munoz J."/>
            <person name="Barriuso J."/>
            <person name="Prieto A."/>
            <person name="Martinez M.J."/>
        </authorList>
    </citation>
    <scope>NUCLEOTIDE SEQUENCE [LARGE SCALE GENOMIC DNA]</scope>
    <source>
        <strain evidence="3 4">CIB</strain>
    </source>
</reference>
<dbReference type="Proteomes" id="UP000249363">
    <property type="component" value="Unassembled WGS sequence"/>
</dbReference>
<name>A0A364LBZ0_TALAM</name>
<evidence type="ECO:0000259" key="2">
    <source>
        <dbReference type="Pfam" id="PF20578"/>
    </source>
</evidence>
<gene>
    <name evidence="3" type="ORF">BHQ10_009330</name>
</gene>
<dbReference type="Gene3D" id="2.60.40.3630">
    <property type="match status" value="1"/>
</dbReference>
<dbReference type="AlphaFoldDB" id="A0A364LBZ0"/>
<dbReference type="OrthoDB" id="19657at2759"/>
<dbReference type="InterPro" id="IPR023296">
    <property type="entry name" value="Glyco_hydro_beta-prop_sf"/>
</dbReference>
<dbReference type="EMBL" id="MIKG01000023">
    <property type="protein sequence ID" value="RAO73318.1"/>
    <property type="molecule type" value="Genomic_DNA"/>
</dbReference>
<comment type="caution">
    <text evidence="3">The sequence shown here is derived from an EMBL/GenBank/DDBJ whole genome shotgun (WGS) entry which is preliminary data.</text>
</comment>
<sequence length="563" mass="62453">MDYTKQMISNETGERIQNALRSINIPKVDDVRGSITLPTTIDGLPETQITWTSSDPAIVSDKPNGKIAPGVVRRPPVGAAPAQVTLTASVAIKSEPKITVDFSRDFQLTVQPSVKLAPYSSYGMVNFARSNSHRGQQVYMAYSVGNDGTRWKAANSGQPILTSTKGVHAVRDPSLIRSREGDRFFLLATDLNVDGVEYGWRGWDWAQSGSSRYIEVWESHDLRTWSNQRHILVAPPEAGMTFAPEAIWDPEIEAYVVFWTSSMYPVDTYFTEDPNDPKRRYPLSRNQTLYATTRDFITFTKAKVMSGRPNHGTLDACMIYEEETGYYHRFVCDRISTGVGVTRYASGCPTDDIYQERSGRVLAPEEDWQLIACCITHRAMNTTYAEAPLVFQANPNDQRGKGYYFFSDQIWADSPAGHPMEEQLHPYWTSCLSSGQWTPIEWTQKPEYEGSQGVIRHGTVINLTPADHAAVRGADLVSISVQVLAKITCITGEPLDSSALVVTAKYSDAVAETLGEGYGGYILSGSGPWLTPGRYTVGVSYTVLEVTQTASFEVEVMERSAAF</sequence>
<evidence type="ECO:0000313" key="4">
    <source>
        <dbReference type="Proteomes" id="UP000249363"/>
    </source>
</evidence>
<dbReference type="InterPro" id="IPR050727">
    <property type="entry name" value="GH43_arabinanases"/>
</dbReference>
<keyword evidence="1" id="KW-0732">Signal</keyword>
<dbReference type="PANTHER" id="PTHR43301:SF3">
    <property type="entry name" value="ARABINAN ENDO-1,5-ALPHA-L-ARABINOSIDASE A-RELATED"/>
    <property type="match status" value="1"/>
</dbReference>
<dbReference type="GeneID" id="63798544"/>
<proteinExistence type="predicted"/>
<organism evidence="3 4">
    <name type="scientific">Talaromyces amestolkiae</name>
    <dbReference type="NCBI Taxonomy" id="1196081"/>
    <lineage>
        <taxon>Eukaryota</taxon>
        <taxon>Fungi</taxon>
        <taxon>Dikarya</taxon>
        <taxon>Ascomycota</taxon>
        <taxon>Pezizomycotina</taxon>
        <taxon>Eurotiomycetes</taxon>
        <taxon>Eurotiomycetidae</taxon>
        <taxon>Eurotiales</taxon>
        <taxon>Trichocomaceae</taxon>
        <taxon>Talaromyces</taxon>
        <taxon>Talaromyces sect. Talaromyces</taxon>
    </lineage>
</organism>